<evidence type="ECO:0000256" key="2">
    <source>
        <dbReference type="ARBA" id="ARBA00022692"/>
    </source>
</evidence>
<feature type="transmembrane region" description="Helical" evidence="5">
    <location>
        <begin position="327"/>
        <end position="351"/>
    </location>
</feature>
<sequence length="355" mass="38018">MKPQQHAEATPVMLDRTIGFLYGIFMQVGMIIGSGIFISPSGVLRHAGSVGWALMVWLACGFLSLLGALSYAELGTTIRQSGSHYIYLRETLGTLPAFLFLWVEFIIVRPSVMAVVFLSMGQYSLEALYSPCAVPRIAVKLLAMVSISFVVWVNTWSSTLSLRVQSCLSVSKLAALASIIGVGIAHVARGESSPLRVKPTVARSPPRTSPRGPEERCCCCWANPPDFPAGRTEYFENAFDTADSRPGGLPLAFYSGMFAYSGWASLNSVTEEVKRPERTIPVVICASLAIVTVAYLLANVAYCAVLTPSQILGSAAVAQTFAENTLGNAFSTIVPLCVALSCLGGSMGSYFTSPR</sequence>
<dbReference type="InterPro" id="IPR050598">
    <property type="entry name" value="AminoAcid_Transporter"/>
</dbReference>
<keyword evidence="2 5" id="KW-0812">Transmembrane</keyword>
<dbReference type="Proteomes" id="UP001318040">
    <property type="component" value="Chromosome 25"/>
</dbReference>
<comment type="subcellular location">
    <subcellularLocation>
        <location evidence="1">Membrane</location>
        <topology evidence="1">Multi-pass membrane protein</topology>
    </subcellularLocation>
</comment>
<name>A0AAJ7TE70_PETMA</name>
<proteinExistence type="predicted"/>
<dbReference type="GO" id="GO:0015179">
    <property type="term" value="F:L-amino acid transmembrane transporter activity"/>
    <property type="evidence" value="ECO:0007669"/>
    <property type="project" value="TreeGrafter"/>
</dbReference>
<feature type="transmembrane region" description="Helical" evidence="5">
    <location>
        <begin position="92"/>
        <end position="117"/>
    </location>
</feature>
<dbReference type="PANTHER" id="PTHR11785:SF246">
    <property type="entry name" value="CYSTINE_GLUTAMATE TRANSPORTER"/>
    <property type="match status" value="1"/>
</dbReference>
<evidence type="ECO:0000256" key="3">
    <source>
        <dbReference type="ARBA" id="ARBA00022989"/>
    </source>
</evidence>
<gene>
    <name evidence="7" type="primary">LOC116945797</name>
</gene>
<dbReference type="PIRSF" id="PIRSF006060">
    <property type="entry name" value="AA_transporter"/>
    <property type="match status" value="1"/>
</dbReference>
<evidence type="ECO:0000256" key="5">
    <source>
        <dbReference type="SAM" id="Phobius"/>
    </source>
</evidence>
<feature type="transmembrane region" description="Helical" evidence="5">
    <location>
        <begin position="50"/>
        <end position="71"/>
    </location>
</feature>
<keyword evidence="3 5" id="KW-1133">Transmembrane helix</keyword>
<feature type="transmembrane region" description="Helical" evidence="5">
    <location>
        <begin position="20"/>
        <end position="38"/>
    </location>
</feature>
<dbReference type="Pfam" id="PF13520">
    <property type="entry name" value="AA_permease_2"/>
    <property type="match status" value="1"/>
</dbReference>
<feature type="transmembrane region" description="Helical" evidence="5">
    <location>
        <begin position="137"/>
        <end position="155"/>
    </location>
</feature>
<dbReference type="RefSeq" id="XP_032816222.1">
    <property type="nucleotide sequence ID" value="XM_032960331.1"/>
</dbReference>
<dbReference type="GO" id="GO:0016020">
    <property type="term" value="C:membrane"/>
    <property type="evidence" value="ECO:0007669"/>
    <property type="project" value="UniProtKB-SubCell"/>
</dbReference>
<keyword evidence="4 5" id="KW-0472">Membrane</keyword>
<evidence type="ECO:0000256" key="4">
    <source>
        <dbReference type="ARBA" id="ARBA00023136"/>
    </source>
</evidence>
<evidence type="ECO:0000313" key="7">
    <source>
        <dbReference type="RefSeq" id="XP_032816222.1"/>
    </source>
</evidence>
<feature type="transmembrane region" description="Helical" evidence="5">
    <location>
        <begin position="251"/>
        <end position="270"/>
    </location>
</feature>
<dbReference type="InterPro" id="IPR002293">
    <property type="entry name" value="AA/rel_permease1"/>
</dbReference>
<evidence type="ECO:0000313" key="6">
    <source>
        <dbReference type="Proteomes" id="UP001318040"/>
    </source>
</evidence>
<feature type="transmembrane region" description="Helical" evidence="5">
    <location>
        <begin position="167"/>
        <end position="188"/>
    </location>
</feature>
<dbReference type="PANTHER" id="PTHR11785">
    <property type="entry name" value="AMINO ACID TRANSPORTER"/>
    <property type="match status" value="1"/>
</dbReference>
<protein>
    <submittedName>
        <fullName evidence="7">Cystine/glutamate transporter-like</fullName>
    </submittedName>
</protein>
<dbReference type="Gene3D" id="1.20.1740.10">
    <property type="entry name" value="Amino acid/polyamine transporter I"/>
    <property type="match status" value="1"/>
</dbReference>
<accession>A0AAJ7TE70</accession>
<dbReference type="KEGG" id="pmrn:116945797"/>
<dbReference type="AlphaFoldDB" id="A0AAJ7TE70"/>
<feature type="transmembrane region" description="Helical" evidence="5">
    <location>
        <begin position="282"/>
        <end position="307"/>
    </location>
</feature>
<reference evidence="7" key="1">
    <citation type="submission" date="2025-08" db="UniProtKB">
        <authorList>
            <consortium name="RefSeq"/>
        </authorList>
    </citation>
    <scope>IDENTIFICATION</scope>
    <source>
        <tissue evidence="7">Sperm</tissue>
    </source>
</reference>
<organism evidence="6 7">
    <name type="scientific">Petromyzon marinus</name>
    <name type="common">Sea lamprey</name>
    <dbReference type="NCBI Taxonomy" id="7757"/>
    <lineage>
        <taxon>Eukaryota</taxon>
        <taxon>Metazoa</taxon>
        <taxon>Chordata</taxon>
        <taxon>Craniata</taxon>
        <taxon>Vertebrata</taxon>
        <taxon>Cyclostomata</taxon>
        <taxon>Hyperoartia</taxon>
        <taxon>Petromyzontiformes</taxon>
        <taxon>Petromyzontidae</taxon>
        <taxon>Petromyzon</taxon>
    </lineage>
</organism>
<keyword evidence="6" id="KW-1185">Reference proteome</keyword>
<evidence type="ECO:0000256" key="1">
    <source>
        <dbReference type="ARBA" id="ARBA00004141"/>
    </source>
</evidence>